<accession>A0A9N9RWV1</accession>
<reference evidence="1" key="1">
    <citation type="submission" date="2022-01" db="EMBL/GenBank/DDBJ databases">
        <authorList>
            <person name="King R."/>
        </authorList>
    </citation>
    <scope>NUCLEOTIDE SEQUENCE</scope>
</reference>
<sequence length="254" mass="29550">MVQSKVVPIDVAFLTYDPKKCSDTPVVKQDNSCVVGYEELKRHREMKRKDKDSMGPEAYHHYKWYNSMLAHEIKTNPEASKIKVIHWHIESGNMEAFMLNGKLYKNVSIIIGEMEHWYCANVGKEACHVYGSRYRKNAKTPEQCAKRLAIFTIDDNEAHFVVKDENVSKCTMDICANNCIECKKYRSPFSKNIKTQCACFPSKEEFRRIHESDDDYESDDEDEDIVQDVQKSKNFLQKKGLFGGLFRLKAIHEE</sequence>
<dbReference type="OrthoDB" id="7748004at2759"/>
<dbReference type="EMBL" id="OU895878">
    <property type="protein sequence ID" value="CAG9804825.1"/>
    <property type="molecule type" value="Genomic_DNA"/>
</dbReference>
<gene>
    <name evidence="1" type="ORF">CHIRRI_LOCUS7704</name>
</gene>
<name>A0A9N9RWV1_9DIPT</name>
<reference evidence="1" key="2">
    <citation type="submission" date="2022-10" db="EMBL/GenBank/DDBJ databases">
        <authorList>
            <consortium name="ENA_rothamsted_submissions"/>
            <consortium name="culmorum"/>
            <person name="King R."/>
        </authorList>
    </citation>
    <scope>NUCLEOTIDE SEQUENCE</scope>
</reference>
<dbReference type="AlphaFoldDB" id="A0A9N9RWV1"/>
<proteinExistence type="predicted"/>
<keyword evidence="2" id="KW-1185">Reference proteome</keyword>
<evidence type="ECO:0000313" key="2">
    <source>
        <dbReference type="Proteomes" id="UP001153620"/>
    </source>
</evidence>
<dbReference type="Proteomes" id="UP001153620">
    <property type="component" value="Chromosome 2"/>
</dbReference>
<protein>
    <submittedName>
        <fullName evidence="1">Uncharacterized protein</fullName>
    </submittedName>
</protein>
<organism evidence="1 2">
    <name type="scientific">Chironomus riparius</name>
    <dbReference type="NCBI Taxonomy" id="315576"/>
    <lineage>
        <taxon>Eukaryota</taxon>
        <taxon>Metazoa</taxon>
        <taxon>Ecdysozoa</taxon>
        <taxon>Arthropoda</taxon>
        <taxon>Hexapoda</taxon>
        <taxon>Insecta</taxon>
        <taxon>Pterygota</taxon>
        <taxon>Neoptera</taxon>
        <taxon>Endopterygota</taxon>
        <taxon>Diptera</taxon>
        <taxon>Nematocera</taxon>
        <taxon>Chironomoidea</taxon>
        <taxon>Chironomidae</taxon>
        <taxon>Chironominae</taxon>
        <taxon>Chironomus</taxon>
    </lineage>
</organism>
<evidence type="ECO:0000313" key="1">
    <source>
        <dbReference type="EMBL" id="CAG9804825.1"/>
    </source>
</evidence>